<organism evidence="1 2">
    <name type="scientific">Dendrobium thyrsiflorum</name>
    <name type="common">Pinecone-like raceme dendrobium</name>
    <name type="synonym">Orchid</name>
    <dbReference type="NCBI Taxonomy" id="117978"/>
    <lineage>
        <taxon>Eukaryota</taxon>
        <taxon>Viridiplantae</taxon>
        <taxon>Streptophyta</taxon>
        <taxon>Embryophyta</taxon>
        <taxon>Tracheophyta</taxon>
        <taxon>Spermatophyta</taxon>
        <taxon>Magnoliopsida</taxon>
        <taxon>Liliopsida</taxon>
        <taxon>Asparagales</taxon>
        <taxon>Orchidaceae</taxon>
        <taxon>Epidendroideae</taxon>
        <taxon>Malaxideae</taxon>
        <taxon>Dendrobiinae</taxon>
        <taxon>Dendrobium</taxon>
    </lineage>
</organism>
<protein>
    <submittedName>
        <fullName evidence="1">Uncharacterized protein</fullName>
    </submittedName>
</protein>
<dbReference type="EMBL" id="JANQDX010000015">
    <property type="protein sequence ID" value="KAL0911735.1"/>
    <property type="molecule type" value="Genomic_DNA"/>
</dbReference>
<accession>A0ABD0UGW2</accession>
<gene>
    <name evidence="1" type="ORF">M5K25_019895</name>
</gene>
<keyword evidence="2" id="KW-1185">Reference proteome</keyword>
<evidence type="ECO:0000313" key="1">
    <source>
        <dbReference type="EMBL" id="KAL0911735.1"/>
    </source>
</evidence>
<comment type="caution">
    <text evidence="1">The sequence shown here is derived from an EMBL/GenBank/DDBJ whole genome shotgun (WGS) entry which is preliminary data.</text>
</comment>
<reference evidence="1 2" key="1">
    <citation type="journal article" date="2024" name="Plant Biotechnol. J.">
        <title>Dendrobium thyrsiflorum genome and its molecular insights into genes involved in important horticultural traits.</title>
        <authorList>
            <person name="Chen B."/>
            <person name="Wang J.Y."/>
            <person name="Zheng P.J."/>
            <person name="Li K.L."/>
            <person name="Liang Y.M."/>
            <person name="Chen X.F."/>
            <person name="Zhang C."/>
            <person name="Zhao X."/>
            <person name="He X."/>
            <person name="Zhang G.Q."/>
            <person name="Liu Z.J."/>
            <person name="Xu Q."/>
        </authorList>
    </citation>
    <scope>NUCLEOTIDE SEQUENCE [LARGE SCALE GENOMIC DNA]</scope>
    <source>
        <strain evidence="1">GZMU011</strain>
    </source>
</reference>
<evidence type="ECO:0000313" key="2">
    <source>
        <dbReference type="Proteomes" id="UP001552299"/>
    </source>
</evidence>
<dbReference type="AlphaFoldDB" id="A0ABD0UGW2"/>
<name>A0ABD0UGW2_DENTH</name>
<dbReference type="Proteomes" id="UP001552299">
    <property type="component" value="Unassembled WGS sequence"/>
</dbReference>
<proteinExistence type="predicted"/>
<sequence>MHMEMVGDHLLKPAMSQPKTYNLAAVVTASMRGTVLIWRRIGARLVTQLLCTVAGYSLYSR</sequence>